<evidence type="ECO:0000313" key="2">
    <source>
        <dbReference type="Proteomes" id="UP000800094"/>
    </source>
</evidence>
<protein>
    <submittedName>
        <fullName evidence="1">Uncharacterized protein</fullName>
    </submittedName>
</protein>
<dbReference type="GeneID" id="54583493"/>
<evidence type="ECO:0000313" key="1">
    <source>
        <dbReference type="EMBL" id="KAF2242909.1"/>
    </source>
</evidence>
<sequence length="113" mass="12638">MAAYYPTENQIPLANSTCTHKAPIRFCDNLEEGFSVVPEAFFIYLFPGHSFKHHSHVVGTDMTPYVQYSFDGMYPGRVVYSYEAVDDTLLDAIRKDPGVDWVGCDITPGGIPQ</sequence>
<proteinExistence type="predicted"/>
<dbReference type="EMBL" id="ML987206">
    <property type="protein sequence ID" value="KAF2242909.1"/>
    <property type="molecule type" value="Genomic_DNA"/>
</dbReference>
<dbReference type="Proteomes" id="UP000800094">
    <property type="component" value="Unassembled WGS sequence"/>
</dbReference>
<dbReference type="RefSeq" id="XP_033677913.1">
    <property type="nucleotide sequence ID" value="XM_033830163.1"/>
</dbReference>
<reference evidence="1" key="1">
    <citation type="journal article" date="2020" name="Stud. Mycol.">
        <title>101 Dothideomycetes genomes: a test case for predicting lifestyles and emergence of pathogens.</title>
        <authorList>
            <person name="Haridas S."/>
            <person name="Albert R."/>
            <person name="Binder M."/>
            <person name="Bloem J."/>
            <person name="Labutti K."/>
            <person name="Salamov A."/>
            <person name="Andreopoulos B."/>
            <person name="Baker S."/>
            <person name="Barry K."/>
            <person name="Bills G."/>
            <person name="Bluhm B."/>
            <person name="Cannon C."/>
            <person name="Castanera R."/>
            <person name="Culley D."/>
            <person name="Daum C."/>
            <person name="Ezra D."/>
            <person name="Gonzalez J."/>
            <person name="Henrissat B."/>
            <person name="Kuo A."/>
            <person name="Liang C."/>
            <person name="Lipzen A."/>
            <person name="Lutzoni F."/>
            <person name="Magnuson J."/>
            <person name="Mondo S."/>
            <person name="Nolan M."/>
            <person name="Ohm R."/>
            <person name="Pangilinan J."/>
            <person name="Park H.-J."/>
            <person name="Ramirez L."/>
            <person name="Alfaro M."/>
            <person name="Sun H."/>
            <person name="Tritt A."/>
            <person name="Yoshinaga Y."/>
            <person name="Zwiers L.-H."/>
            <person name="Turgeon B."/>
            <person name="Goodwin S."/>
            <person name="Spatafora J."/>
            <person name="Crous P."/>
            <person name="Grigoriev I."/>
        </authorList>
    </citation>
    <scope>NUCLEOTIDE SEQUENCE</scope>
    <source>
        <strain evidence="1">CBS 122368</strain>
    </source>
</reference>
<keyword evidence="2" id="KW-1185">Reference proteome</keyword>
<gene>
    <name evidence="1" type="ORF">BU26DRAFT_523907</name>
</gene>
<dbReference type="OrthoDB" id="3941079at2759"/>
<organism evidence="1 2">
    <name type="scientific">Trematosphaeria pertusa</name>
    <dbReference type="NCBI Taxonomy" id="390896"/>
    <lineage>
        <taxon>Eukaryota</taxon>
        <taxon>Fungi</taxon>
        <taxon>Dikarya</taxon>
        <taxon>Ascomycota</taxon>
        <taxon>Pezizomycotina</taxon>
        <taxon>Dothideomycetes</taxon>
        <taxon>Pleosporomycetidae</taxon>
        <taxon>Pleosporales</taxon>
        <taxon>Massarineae</taxon>
        <taxon>Trematosphaeriaceae</taxon>
        <taxon>Trematosphaeria</taxon>
    </lineage>
</organism>
<accession>A0A6A6HYE3</accession>
<dbReference type="AlphaFoldDB" id="A0A6A6HYE3"/>
<name>A0A6A6HYE3_9PLEO</name>